<proteinExistence type="inferred from homology"/>
<feature type="transmembrane region" description="Helical" evidence="9">
    <location>
        <begin position="194"/>
        <end position="214"/>
    </location>
</feature>
<dbReference type="GO" id="GO:0004252">
    <property type="term" value="F:serine-type endopeptidase activity"/>
    <property type="evidence" value="ECO:0007669"/>
    <property type="project" value="InterPro"/>
</dbReference>
<keyword evidence="5 9" id="KW-0812">Transmembrane</keyword>
<dbReference type="SUPFAM" id="SSF144091">
    <property type="entry name" value="Rhomboid-like"/>
    <property type="match status" value="1"/>
</dbReference>
<feature type="transmembrane region" description="Helical" evidence="9">
    <location>
        <begin position="133"/>
        <end position="154"/>
    </location>
</feature>
<keyword evidence="6" id="KW-0378">Hydrolase</keyword>
<evidence type="ECO:0000256" key="3">
    <source>
        <dbReference type="ARBA" id="ARBA00022475"/>
    </source>
</evidence>
<dbReference type="InterPro" id="IPR035952">
    <property type="entry name" value="Rhomboid-like_sf"/>
</dbReference>
<protein>
    <submittedName>
        <fullName evidence="12">GlpG protein</fullName>
    </submittedName>
</protein>
<feature type="domain" description="Peptidase S54 rhomboid" evidence="10">
    <location>
        <begin position="133"/>
        <end position="266"/>
    </location>
</feature>
<evidence type="ECO:0000259" key="10">
    <source>
        <dbReference type="Pfam" id="PF01694"/>
    </source>
</evidence>
<name>A0A1I1E1A2_9GAMM</name>
<feature type="transmembrane region" description="Helical" evidence="9">
    <location>
        <begin position="249"/>
        <end position="266"/>
    </location>
</feature>
<dbReference type="GO" id="GO:0016020">
    <property type="term" value="C:membrane"/>
    <property type="evidence" value="ECO:0007669"/>
    <property type="project" value="UniProtKB-SubCell"/>
</dbReference>
<dbReference type="NCBIfam" id="TIGR04239">
    <property type="entry name" value="rhombo_GlpG"/>
    <property type="match status" value="1"/>
</dbReference>
<keyword evidence="7 9" id="KW-1133">Transmembrane helix</keyword>
<evidence type="ECO:0000313" key="13">
    <source>
        <dbReference type="Proteomes" id="UP000198862"/>
    </source>
</evidence>
<feature type="transmembrane region" description="Helical" evidence="9">
    <location>
        <begin position="221"/>
        <end position="243"/>
    </location>
</feature>
<accession>A0A1I1E1A2</accession>
<dbReference type="Pfam" id="PF01694">
    <property type="entry name" value="Rhomboid"/>
    <property type="match status" value="1"/>
</dbReference>
<evidence type="ECO:0000256" key="4">
    <source>
        <dbReference type="ARBA" id="ARBA00022519"/>
    </source>
</evidence>
<keyword evidence="8 9" id="KW-0472">Membrane</keyword>
<dbReference type="AlphaFoldDB" id="A0A1I1E1A2"/>
<evidence type="ECO:0000259" key="11">
    <source>
        <dbReference type="Pfam" id="PF12122"/>
    </source>
</evidence>
<dbReference type="Gene3D" id="3.30.70.2350">
    <property type="match status" value="1"/>
</dbReference>
<dbReference type="InterPro" id="IPR022764">
    <property type="entry name" value="Peptidase_S54_rhomboid_dom"/>
</dbReference>
<dbReference type="STRING" id="1123010.SAMN02745724_00075"/>
<dbReference type="PANTHER" id="PTHR43731">
    <property type="entry name" value="RHOMBOID PROTEASE"/>
    <property type="match status" value="1"/>
</dbReference>
<dbReference type="OrthoDB" id="9778341at2"/>
<organism evidence="12 13">
    <name type="scientific">Pseudoalteromonas denitrificans DSM 6059</name>
    <dbReference type="NCBI Taxonomy" id="1123010"/>
    <lineage>
        <taxon>Bacteria</taxon>
        <taxon>Pseudomonadati</taxon>
        <taxon>Pseudomonadota</taxon>
        <taxon>Gammaproteobacteria</taxon>
        <taxon>Alteromonadales</taxon>
        <taxon>Pseudoalteromonadaceae</taxon>
        <taxon>Pseudoalteromonas</taxon>
    </lineage>
</organism>
<reference evidence="12 13" key="1">
    <citation type="submission" date="2016-10" db="EMBL/GenBank/DDBJ databases">
        <authorList>
            <person name="de Groot N.N."/>
        </authorList>
    </citation>
    <scope>NUCLEOTIDE SEQUENCE [LARGE SCALE GENOMIC DNA]</scope>
    <source>
        <strain evidence="12 13">DSM 6059</strain>
    </source>
</reference>
<keyword evidence="4" id="KW-0997">Cell inner membrane</keyword>
<feature type="transmembrane region" description="Helical" evidence="9">
    <location>
        <begin position="101"/>
        <end position="127"/>
    </location>
</feature>
<evidence type="ECO:0000256" key="1">
    <source>
        <dbReference type="ARBA" id="ARBA00004141"/>
    </source>
</evidence>
<feature type="domain" description="Peptidase S54 GlpG peptidase N-terminal" evidence="11">
    <location>
        <begin position="1"/>
        <end position="83"/>
    </location>
</feature>
<dbReference type="Gene3D" id="1.20.1540.10">
    <property type="entry name" value="Rhomboid-like"/>
    <property type="match status" value="1"/>
</dbReference>
<dbReference type="InterPro" id="IPR050925">
    <property type="entry name" value="Rhomboid_protease_S54"/>
</dbReference>
<dbReference type="InterPro" id="IPR038236">
    <property type="entry name" value="GlpG_N_sf"/>
</dbReference>
<evidence type="ECO:0000256" key="8">
    <source>
        <dbReference type="ARBA" id="ARBA00023136"/>
    </source>
</evidence>
<dbReference type="Proteomes" id="UP000198862">
    <property type="component" value="Unassembled WGS sequence"/>
</dbReference>
<evidence type="ECO:0000256" key="5">
    <source>
        <dbReference type="ARBA" id="ARBA00022692"/>
    </source>
</evidence>
<keyword evidence="3" id="KW-1003">Cell membrane</keyword>
<sequence length="270" mass="30279">MVLLAQLDNIRAAQGFIDYLKTQNINAKLVQGEQKAAAILINETDQPQAQALWLEFEKEPNQDKYLAASWDTGTHNAPFLYSGSSLNLKQRFSQLSWLNQGVTLLSIVIYIVFMFGGFNTLFSILQFKPNNPISWITPAIIHFSAIHIIFNLMWWMQLGHQIEKSLGKLTLLVIFLLSAIVSNWAQYLLVGPNFGGLSGVVYALLGFSWIYAWLKPDAGIVITKAIVGFMLVWMLLGFADVLFVGMANWAHLFGLLTGMAFAFLKVKSKK</sequence>
<dbReference type="PANTHER" id="PTHR43731:SF14">
    <property type="entry name" value="PRESENILIN-ASSOCIATED RHOMBOID-LIKE PROTEIN, MITOCHONDRIAL"/>
    <property type="match status" value="1"/>
</dbReference>
<dbReference type="GO" id="GO:0006508">
    <property type="term" value="P:proteolysis"/>
    <property type="evidence" value="ECO:0007669"/>
    <property type="project" value="InterPro"/>
</dbReference>
<evidence type="ECO:0000313" key="12">
    <source>
        <dbReference type="EMBL" id="SFB78750.1"/>
    </source>
</evidence>
<feature type="transmembrane region" description="Helical" evidence="9">
    <location>
        <begin position="166"/>
        <end position="188"/>
    </location>
</feature>
<evidence type="ECO:0000256" key="7">
    <source>
        <dbReference type="ARBA" id="ARBA00022989"/>
    </source>
</evidence>
<comment type="subcellular location">
    <subcellularLocation>
        <location evidence="1">Membrane</location>
        <topology evidence="1">Multi-pass membrane protein</topology>
    </subcellularLocation>
</comment>
<dbReference type="Pfam" id="PF12122">
    <property type="entry name" value="Rhomboid_N"/>
    <property type="match status" value="1"/>
</dbReference>
<evidence type="ECO:0000256" key="9">
    <source>
        <dbReference type="SAM" id="Phobius"/>
    </source>
</evidence>
<evidence type="ECO:0000256" key="2">
    <source>
        <dbReference type="ARBA" id="ARBA00009045"/>
    </source>
</evidence>
<keyword evidence="13" id="KW-1185">Reference proteome</keyword>
<dbReference type="EMBL" id="FOLO01000001">
    <property type="protein sequence ID" value="SFB78750.1"/>
    <property type="molecule type" value="Genomic_DNA"/>
</dbReference>
<dbReference type="InterPro" id="IPR022732">
    <property type="entry name" value="Peptidase_S54_GlpG_N"/>
</dbReference>
<dbReference type="InterPro" id="IPR023662">
    <property type="entry name" value="Rhomboid_protease_GlpG"/>
</dbReference>
<comment type="similarity">
    <text evidence="2">Belongs to the peptidase S54 family.</text>
</comment>
<dbReference type="RefSeq" id="WP_091978709.1">
    <property type="nucleotide sequence ID" value="NZ_FOLO01000001.1"/>
</dbReference>
<evidence type="ECO:0000256" key="6">
    <source>
        <dbReference type="ARBA" id="ARBA00022801"/>
    </source>
</evidence>
<gene>
    <name evidence="12" type="ORF">SAMN02745724_00075</name>
</gene>